<keyword evidence="6" id="KW-0418">Kinase</keyword>
<dbReference type="InterPro" id="IPR004358">
    <property type="entry name" value="Sig_transdc_His_kin-like_C"/>
</dbReference>
<keyword evidence="8" id="KW-0175">Coiled coil</keyword>
<dbReference type="Gene3D" id="3.30.450.20">
    <property type="entry name" value="PAS domain"/>
    <property type="match status" value="1"/>
</dbReference>
<evidence type="ECO:0000259" key="10">
    <source>
        <dbReference type="PROSITE" id="PS50110"/>
    </source>
</evidence>
<evidence type="ECO:0000256" key="1">
    <source>
        <dbReference type="ARBA" id="ARBA00000085"/>
    </source>
</evidence>
<dbReference type="InterPro" id="IPR036097">
    <property type="entry name" value="HisK_dim/P_sf"/>
</dbReference>
<feature type="domain" description="Histidine kinase" evidence="9">
    <location>
        <begin position="192"/>
        <end position="410"/>
    </location>
</feature>
<keyword evidence="4 7" id="KW-0597">Phosphoprotein</keyword>
<dbReference type="InterPro" id="IPR001789">
    <property type="entry name" value="Sig_transdc_resp-reg_receiver"/>
</dbReference>
<dbReference type="CDD" id="cd16922">
    <property type="entry name" value="HATPase_EvgS-ArcB-TorS-like"/>
    <property type="match status" value="1"/>
</dbReference>
<evidence type="ECO:0000256" key="3">
    <source>
        <dbReference type="ARBA" id="ARBA00012438"/>
    </source>
</evidence>
<dbReference type="GO" id="GO:0005886">
    <property type="term" value="C:plasma membrane"/>
    <property type="evidence" value="ECO:0007669"/>
    <property type="project" value="UniProtKB-SubCell"/>
</dbReference>
<evidence type="ECO:0000313" key="12">
    <source>
        <dbReference type="EMBL" id="NML18706.1"/>
    </source>
</evidence>
<dbReference type="CDD" id="cd17580">
    <property type="entry name" value="REC_2_DhkD-like"/>
    <property type="match status" value="1"/>
</dbReference>
<dbReference type="SMART" id="SM00091">
    <property type="entry name" value="PAS"/>
    <property type="match status" value="1"/>
</dbReference>
<dbReference type="InterPro" id="IPR003594">
    <property type="entry name" value="HATPase_dom"/>
</dbReference>
<dbReference type="SMART" id="SM00388">
    <property type="entry name" value="HisKA"/>
    <property type="match status" value="1"/>
</dbReference>
<comment type="catalytic activity">
    <reaction evidence="1">
        <text>ATP + protein L-histidine = ADP + protein N-phospho-L-histidine.</text>
        <dbReference type="EC" id="2.7.13.3"/>
    </reaction>
</comment>
<dbReference type="InterPro" id="IPR036890">
    <property type="entry name" value="HATPase_C_sf"/>
</dbReference>
<dbReference type="InterPro" id="IPR000014">
    <property type="entry name" value="PAS"/>
</dbReference>
<dbReference type="FunFam" id="3.30.565.10:FF:000006">
    <property type="entry name" value="Sensor histidine kinase WalK"/>
    <property type="match status" value="1"/>
</dbReference>
<dbReference type="Gene3D" id="3.40.50.2300">
    <property type="match status" value="1"/>
</dbReference>
<dbReference type="CDD" id="cd00130">
    <property type="entry name" value="PAS"/>
    <property type="match status" value="1"/>
</dbReference>
<dbReference type="CDD" id="cd00082">
    <property type="entry name" value="HisKA"/>
    <property type="match status" value="1"/>
</dbReference>
<dbReference type="Pfam" id="PF00512">
    <property type="entry name" value="HisKA"/>
    <property type="match status" value="1"/>
</dbReference>
<comment type="caution">
    <text evidence="12">The sequence shown here is derived from an EMBL/GenBank/DDBJ whole genome shotgun (WGS) entry which is preliminary data.</text>
</comment>
<evidence type="ECO:0000259" key="11">
    <source>
        <dbReference type="PROSITE" id="PS50112"/>
    </source>
</evidence>
<evidence type="ECO:0000256" key="2">
    <source>
        <dbReference type="ARBA" id="ARBA00004429"/>
    </source>
</evidence>
<evidence type="ECO:0000256" key="5">
    <source>
        <dbReference type="ARBA" id="ARBA00022679"/>
    </source>
</evidence>
<dbReference type="GO" id="GO:0000155">
    <property type="term" value="F:phosphorelay sensor kinase activity"/>
    <property type="evidence" value="ECO:0007669"/>
    <property type="project" value="InterPro"/>
</dbReference>
<dbReference type="PANTHER" id="PTHR43547:SF2">
    <property type="entry name" value="HYBRID SIGNAL TRANSDUCTION HISTIDINE KINASE C"/>
    <property type="match status" value="1"/>
</dbReference>
<dbReference type="SUPFAM" id="SSF47384">
    <property type="entry name" value="Homodimeric domain of signal transducing histidine kinase"/>
    <property type="match status" value="1"/>
</dbReference>
<organism evidence="12 13">
    <name type="scientific">Azohydromonas caseinilytica</name>
    <dbReference type="NCBI Taxonomy" id="2728836"/>
    <lineage>
        <taxon>Bacteria</taxon>
        <taxon>Pseudomonadati</taxon>
        <taxon>Pseudomonadota</taxon>
        <taxon>Betaproteobacteria</taxon>
        <taxon>Burkholderiales</taxon>
        <taxon>Sphaerotilaceae</taxon>
        <taxon>Azohydromonas</taxon>
    </lineage>
</organism>
<dbReference type="NCBIfam" id="TIGR00229">
    <property type="entry name" value="sensory_box"/>
    <property type="match status" value="1"/>
</dbReference>
<evidence type="ECO:0000259" key="9">
    <source>
        <dbReference type="PROSITE" id="PS50109"/>
    </source>
</evidence>
<feature type="modified residue" description="4-aspartylphosphate" evidence="7">
    <location>
        <position position="479"/>
    </location>
</feature>
<dbReference type="SMART" id="SM00448">
    <property type="entry name" value="REC"/>
    <property type="match status" value="1"/>
</dbReference>
<feature type="domain" description="Response regulatory" evidence="10">
    <location>
        <begin position="430"/>
        <end position="546"/>
    </location>
</feature>
<dbReference type="PROSITE" id="PS50109">
    <property type="entry name" value="HIS_KIN"/>
    <property type="match status" value="1"/>
</dbReference>
<comment type="subcellular location">
    <subcellularLocation>
        <location evidence="2">Cell inner membrane</location>
        <topology evidence="2">Multi-pass membrane protein</topology>
    </subcellularLocation>
</comment>
<dbReference type="InterPro" id="IPR011006">
    <property type="entry name" value="CheY-like_superfamily"/>
</dbReference>
<dbReference type="PRINTS" id="PR00344">
    <property type="entry name" value="BCTRLSENSOR"/>
</dbReference>
<dbReference type="Pfam" id="PF00072">
    <property type="entry name" value="Response_reg"/>
    <property type="match status" value="1"/>
</dbReference>
<evidence type="ECO:0000256" key="8">
    <source>
        <dbReference type="SAM" id="Coils"/>
    </source>
</evidence>
<dbReference type="InterPro" id="IPR005467">
    <property type="entry name" value="His_kinase_dom"/>
</dbReference>
<reference evidence="12 13" key="1">
    <citation type="submission" date="2020-04" db="EMBL/GenBank/DDBJ databases">
        <title>Azohydromonas sp. isolated from soil.</title>
        <authorList>
            <person name="Dahal R.H."/>
        </authorList>
    </citation>
    <scope>NUCLEOTIDE SEQUENCE [LARGE SCALE GENOMIC DNA]</scope>
    <source>
        <strain evidence="12 13">G-1-1-14</strain>
    </source>
</reference>
<dbReference type="SUPFAM" id="SSF52172">
    <property type="entry name" value="CheY-like"/>
    <property type="match status" value="1"/>
</dbReference>
<evidence type="ECO:0000256" key="7">
    <source>
        <dbReference type="PROSITE-ProRule" id="PRU00169"/>
    </source>
</evidence>
<proteinExistence type="predicted"/>
<evidence type="ECO:0000256" key="4">
    <source>
        <dbReference type="ARBA" id="ARBA00022553"/>
    </source>
</evidence>
<dbReference type="AlphaFoldDB" id="A0A848FHT1"/>
<dbReference type="PROSITE" id="PS50110">
    <property type="entry name" value="RESPONSE_REGULATORY"/>
    <property type="match status" value="1"/>
</dbReference>
<keyword evidence="13" id="KW-1185">Reference proteome</keyword>
<dbReference type="PANTHER" id="PTHR43547">
    <property type="entry name" value="TWO-COMPONENT HISTIDINE KINASE"/>
    <property type="match status" value="1"/>
</dbReference>
<accession>A0A848FHT1</accession>
<feature type="coiled-coil region" evidence="8">
    <location>
        <begin position="151"/>
        <end position="192"/>
    </location>
</feature>
<gene>
    <name evidence="12" type="ORF">HHL10_27435</name>
</gene>
<dbReference type="Proteomes" id="UP000574067">
    <property type="component" value="Unassembled WGS sequence"/>
</dbReference>
<evidence type="ECO:0000313" key="13">
    <source>
        <dbReference type="Proteomes" id="UP000574067"/>
    </source>
</evidence>
<dbReference type="Gene3D" id="3.30.565.10">
    <property type="entry name" value="Histidine kinase-like ATPase, C-terminal domain"/>
    <property type="match status" value="1"/>
</dbReference>
<dbReference type="SMART" id="SM00387">
    <property type="entry name" value="HATPase_c"/>
    <property type="match status" value="1"/>
</dbReference>
<protein>
    <recommendedName>
        <fullName evidence="3">histidine kinase</fullName>
        <ecNumber evidence="3">2.7.13.3</ecNumber>
    </recommendedName>
</protein>
<dbReference type="EMBL" id="JABBFW010000038">
    <property type="protein sequence ID" value="NML18706.1"/>
    <property type="molecule type" value="Genomic_DNA"/>
</dbReference>
<dbReference type="Gene3D" id="1.10.287.130">
    <property type="match status" value="1"/>
</dbReference>
<dbReference type="InterPro" id="IPR003661">
    <property type="entry name" value="HisK_dim/P_dom"/>
</dbReference>
<dbReference type="SUPFAM" id="SSF55874">
    <property type="entry name" value="ATPase domain of HSP90 chaperone/DNA topoisomerase II/histidine kinase"/>
    <property type="match status" value="1"/>
</dbReference>
<dbReference type="PROSITE" id="PS50112">
    <property type="entry name" value="PAS"/>
    <property type="match status" value="1"/>
</dbReference>
<name>A0A848FHT1_9BURK</name>
<keyword evidence="5" id="KW-0808">Transferase</keyword>
<dbReference type="Pfam" id="PF02518">
    <property type="entry name" value="HATPase_c"/>
    <property type="match status" value="1"/>
</dbReference>
<sequence length="551" mass="59849">MPWRASCTSRGCSAVPAPPDLPAPELLLEQAPCGLLLARADGSIAAVNQTFCGWLGYGKAELVEQRRVQDLLTMGGRIFHQTHWAPLLSMQGSIAELKVEFAHRDGQRRIPMLVNVVRRRHGGTVFDELSAVVVYDRHKYEQELLLARRHAETALAERREAEQALEQSRDALRRLNEQLSEADRRKDEFLATLAHELRNPLAPMRNVLEILRLKELPDPQLRWARDVLQRQVGHMTQLVDDLLEVSRITQGKLQLRLQPLELAPLVQGAVEAVRPALQAAGHRLALTLPPQPLWLQADPVRLTQVLVNLLGNAVKYTPQGGHITLSCSVEGHEVVMAVADNGIGIAAEHLARVFEMFSQLEPALERAHGGLGIGLALVRGLVTLHGGTISAASPGLGQGSVFTVRLPLLQDQPADVAAESATSGAGSGRRVLVVDDNQDAAHTLALLLELSGHAVATAADGESALEVATRWRPEVVLLDIGLPGLNGYEVAQRLRQLPDGGRLLLVALTGWGNEQDRRAALQAGFDHHLTKPVDPEVLQGLLSSGTDLAGR</sequence>
<dbReference type="SUPFAM" id="SSF55785">
    <property type="entry name" value="PYP-like sensor domain (PAS domain)"/>
    <property type="match status" value="1"/>
</dbReference>
<dbReference type="InterPro" id="IPR035965">
    <property type="entry name" value="PAS-like_dom_sf"/>
</dbReference>
<dbReference type="EC" id="2.7.13.3" evidence="3"/>
<feature type="domain" description="PAS" evidence="11">
    <location>
        <begin position="27"/>
        <end position="72"/>
    </location>
</feature>
<evidence type="ECO:0000256" key="6">
    <source>
        <dbReference type="ARBA" id="ARBA00022777"/>
    </source>
</evidence>